<evidence type="ECO:0000256" key="1">
    <source>
        <dbReference type="ARBA" id="ARBA00022679"/>
    </source>
</evidence>
<protein>
    <submittedName>
        <fullName evidence="4">Acetyltransferase GNAT family</fullName>
    </submittedName>
</protein>
<sequence>MFCIQNAEDAGLWYYGDLFVVPDYTGKRISKRLLETAEQALSDKWCHTLRCYVEPDNKVSLHLQREYGFTECEYKTFNNLINSGQLMFEKPIVTFNAAQVTEKNEARYITDIFNENAHLLHSEIIPYSEWCSLISANDTDEKHFLIRKGAVPCGYLKINGLEDGNDGWISILAVASAFQRKGIGKYAVSYAESFFKKQGKLCVKIHTTTDNYPARKLYEKCGYLLCNSTNTYTAKDKLTYFKQI</sequence>
<dbReference type="CDD" id="cd04301">
    <property type="entry name" value="NAT_SF"/>
    <property type="match status" value="2"/>
</dbReference>
<evidence type="ECO:0000256" key="2">
    <source>
        <dbReference type="ARBA" id="ARBA00023315"/>
    </source>
</evidence>
<dbReference type="InterPro" id="IPR000182">
    <property type="entry name" value="GNAT_dom"/>
</dbReference>
<name>R6RFT0_9FIRM</name>
<feature type="domain" description="N-acetyltransferase" evidence="3">
    <location>
        <begin position="1"/>
        <end position="93"/>
    </location>
</feature>
<dbReference type="SUPFAM" id="SSF55729">
    <property type="entry name" value="Acyl-CoA N-acyltransferases (Nat)"/>
    <property type="match status" value="2"/>
</dbReference>
<dbReference type="Pfam" id="PF00583">
    <property type="entry name" value="Acetyltransf_1"/>
    <property type="match status" value="2"/>
</dbReference>
<dbReference type="InterPro" id="IPR050680">
    <property type="entry name" value="YpeA/RimI_acetyltransf"/>
</dbReference>
<organism evidence="4 5">
    <name type="scientific">[Eubacterium] siraeum CAG:80</name>
    <dbReference type="NCBI Taxonomy" id="1263080"/>
    <lineage>
        <taxon>Bacteria</taxon>
        <taxon>Bacillati</taxon>
        <taxon>Bacillota</taxon>
        <taxon>Clostridia</taxon>
        <taxon>Eubacteriales</taxon>
        <taxon>Oscillospiraceae</taxon>
        <taxon>Oscillospiraceae incertae sedis</taxon>
    </lineage>
</organism>
<evidence type="ECO:0000313" key="5">
    <source>
        <dbReference type="Proteomes" id="UP000018142"/>
    </source>
</evidence>
<keyword evidence="2" id="KW-0012">Acyltransferase</keyword>
<dbReference type="GO" id="GO:0016747">
    <property type="term" value="F:acyltransferase activity, transferring groups other than amino-acyl groups"/>
    <property type="evidence" value="ECO:0007669"/>
    <property type="project" value="InterPro"/>
</dbReference>
<evidence type="ECO:0000259" key="3">
    <source>
        <dbReference type="PROSITE" id="PS51186"/>
    </source>
</evidence>
<dbReference type="PROSITE" id="PS51186">
    <property type="entry name" value="GNAT"/>
    <property type="match status" value="2"/>
</dbReference>
<reference evidence="4" key="1">
    <citation type="submission" date="2012-11" db="EMBL/GenBank/DDBJ databases">
        <title>Dependencies among metagenomic species, viruses, plasmids and units of genetic variation.</title>
        <authorList>
            <person name="Nielsen H.B."/>
            <person name="Almeida M."/>
            <person name="Juncker A.S."/>
            <person name="Rasmussen S."/>
            <person name="Li J."/>
            <person name="Sunagawa S."/>
            <person name="Plichta D."/>
            <person name="Gautier L."/>
            <person name="Le Chatelier E."/>
            <person name="Peletier E."/>
            <person name="Bonde I."/>
            <person name="Nielsen T."/>
            <person name="Manichanh C."/>
            <person name="Arumugam M."/>
            <person name="Batto J."/>
            <person name="Santos M.B.Q.D."/>
            <person name="Blom N."/>
            <person name="Borruel N."/>
            <person name="Burgdorf K.S."/>
            <person name="Boumezbeur F."/>
            <person name="Casellas F."/>
            <person name="Dore J."/>
            <person name="Guarner F."/>
            <person name="Hansen T."/>
            <person name="Hildebrand F."/>
            <person name="Kaas R.S."/>
            <person name="Kennedy S."/>
            <person name="Kristiansen K."/>
            <person name="Kultima J.R."/>
            <person name="Leonard P."/>
            <person name="Levenez F."/>
            <person name="Lund O."/>
            <person name="Moumen B."/>
            <person name="Le Paslier D."/>
            <person name="Pons N."/>
            <person name="Pedersen O."/>
            <person name="Prifti E."/>
            <person name="Qin J."/>
            <person name="Raes J."/>
            <person name="Tap J."/>
            <person name="Tims S."/>
            <person name="Ussery D.W."/>
            <person name="Yamada T."/>
            <person name="MetaHit consortium"/>
            <person name="Renault P."/>
            <person name="Sicheritz-Ponten T."/>
            <person name="Bork P."/>
            <person name="Wang J."/>
            <person name="Brunak S."/>
            <person name="Ehrlich S.D."/>
        </authorList>
    </citation>
    <scope>NUCLEOTIDE SEQUENCE [LARGE SCALE GENOMIC DNA]</scope>
</reference>
<dbReference type="PANTHER" id="PTHR43420">
    <property type="entry name" value="ACETYLTRANSFERASE"/>
    <property type="match status" value="1"/>
</dbReference>
<dbReference type="Proteomes" id="UP000018142">
    <property type="component" value="Unassembled WGS sequence"/>
</dbReference>
<dbReference type="Gene3D" id="3.40.630.30">
    <property type="match status" value="2"/>
</dbReference>
<gene>
    <name evidence="4" type="ORF">BN788_00080</name>
</gene>
<keyword evidence="1 4" id="KW-0808">Transferase</keyword>
<feature type="domain" description="N-acetyltransferase" evidence="3">
    <location>
        <begin position="95"/>
        <end position="244"/>
    </location>
</feature>
<dbReference type="InterPro" id="IPR016181">
    <property type="entry name" value="Acyl_CoA_acyltransferase"/>
</dbReference>
<accession>R6RFT0</accession>
<comment type="caution">
    <text evidence="4">The sequence shown here is derived from an EMBL/GenBank/DDBJ whole genome shotgun (WGS) entry which is preliminary data.</text>
</comment>
<evidence type="ECO:0000313" key="4">
    <source>
        <dbReference type="EMBL" id="CDC44169.1"/>
    </source>
</evidence>
<dbReference type="EMBL" id="CBFJ010000046">
    <property type="protein sequence ID" value="CDC44169.1"/>
    <property type="molecule type" value="Genomic_DNA"/>
</dbReference>
<dbReference type="AlphaFoldDB" id="R6RFT0"/>
<proteinExistence type="predicted"/>